<sequence>MEQCQQFLTPVDAPGSQKSSISCRGFGSELDFSDSSALESFSPRLYLFVVLLRRCVRYCSVLRSSRRQRIPLNRLYRSAWPGLGCRMTALRKNGAGEV</sequence>
<dbReference type="EMBL" id="JAGYWB010000018">
    <property type="protein sequence ID" value="KAI0493005.1"/>
    <property type="molecule type" value="Genomic_DNA"/>
</dbReference>
<organism evidence="1 2">
    <name type="scientific">Dendrobium nobile</name>
    <name type="common">Orchid</name>
    <dbReference type="NCBI Taxonomy" id="94219"/>
    <lineage>
        <taxon>Eukaryota</taxon>
        <taxon>Viridiplantae</taxon>
        <taxon>Streptophyta</taxon>
        <taxon>Embryophyta</taxon>
        <taxon>Tracheophyta</taxon>
        <taxon>Spermatophyta</taxon>
        <taxon>Magnoliopsida</taxon>
        <taxon>Liliopsida</taxon>
        <taxon>Asparagales</taxon>
        <taxon>Orchidaceae</taxon>
        <taxon>Epidendroideae</taxon>
        <taxon>Malaxideae</taxon>
        <taxon>Dendrobiinae</taxon>
        <taxon>Dendrobium</taxon>
    </lineage>
</organism>
<protein>
    <submittedName>
        <fullName evidence="1">Uncharacterized protein</fullName>
    </submittedName>
</protein>
<accession>A0A8T3AFH4</accession>
<proteinExistence type="predicted"/>
<dbReference type="AlphaFoldDB" id="A0A8T3AFH4"/>
<reference evidence="1" key="1">
    <citation type="journal article" date="2022" name="Front. Genet.">
        <title>Chromosome-Scale Assembly of the Dendrobium nobile Genome Provides Insights Into the Molecular Mechanism of the Biosynthesis of the Medicinal Active Ingredient of Dendrobium.</title>
        <authorList>
            <person name="Xu Q."/>
            <person name="Niu S.-C."/>
            <person name="Li K.-L."/>
            <person name="Zheng P.-J."/>
            <person name="Zhang X.-J."/>
            <person name="Jia Y."/>
            <person name="Liu Y."/>
            <person name="Niu Y.-X."/>
            <person name="Yu L.-H."/>
            <person name="Chen D.-F."/>
            <person name="Zhang G.-Q."/>
        </authorList>
    </citation>
    <scope>NUCLEOTIDE SEQUENCE</scope>
    <source>
        <tissue evidence="1">Leaf</tissue>
    </source>
</reference>
<comment type="caution">
    <text evidence="1">The sequence shown here is derived from an EMBL/GenBank/DDBJ whole genome shotgun (WGS) entry which is preliminary data.</text>
</comment>
<name>A0A8T3AFH4_DENNO</name>
<keyword evidence="2" id="KW-1185">Reference proteome</keyword>
<evidence type="ECO:0000313" key="2">
    <source>
        <dbReference type="Proteomes" id="UP000829196"/>
    </source>
</evidence>
<gene>
    <name evidence="1" type="ORF">KFK09_027281</name>
</gene>
<evidence type="ECO:0000313" key="1">
    <source>
        <dbReference type="EMBL" id="KAI0493005.1"/>
    </source>
</evidence>
<dbReference type="Proteomes" id="UP000829196">
    <property type="component" value="Unassembled WGS sequence"/>
</dbReference>